<evidence type="ECO:0000259" key="1">
    <source>
        <dbReference type="Pfam" id="PF00089"/>
    </source>
</evidence>
<accession>A0AAN9AVW6</accession>
<dbReference type="InterPro" id="IPR001254">
    <property type="entry name" value="Trypsin_dom"/>
</dbReference>
<comment type="caution">
    <text evidence="2">The sequence shown here is derived from an EMBL/GenBank/DDBJ whole genome shotgun (WGS) entry which is preliminary data.</text>
</comment>
<dbReference type="PROSITE" id="PS51257">
    <property type="entry name" value="PROKAR_LIPOPROTEIN"/>
    <property type="match status" value="1"/>
</dbReference>
<keyword evidence="3" id="KW-1185">Reference proteome</keyword>
<protein>
    <recommendedName>
        <fullName evidence="1">Peptidase S1 domain-containing protein</fullName>
    </recommendedName>
</protein>
<reference evidence="2 3" key="1">
    <citation type="submission" date="2024-02" db="EMBL/GenBank/DDBJ databases">
        <title>Chromosome-scale genome assembly of the rough periwinkle Littorina saxatilis.</title>
        <authorList>
            <person name="De Jode A."/>
            <person name="Faria R."/>
            <person name="Formenti G."/>
            <person name="Sims Y."/>
            <person name="Smith T.P."/>
            <person name="Tracey A."/>
            <person name="Wood J.M.D."/>
            <person name="Zagrodzka Z.B."/>
            <person name="Johannesson K."/>
            <person name="Butlin R.K."/>
            <person name="Leder E.H."/>
        </authorList>
    </citation>
    <scope>NUCLEOTIDE SEQUENCE [LARGE SCALE GENOMIC DNA]</scope>
    <source>
        <strain evidence="2">Snail1</strain>
        <tissue evidence="2">Muscle</tissue>
    </source>
</reference>
<dbReference type="GO" id="GO:0004252">
    <property type="term" value="F:serine-type endopeptidase activity"/>
    <property type="evidence" value="ECO:0007669"/>
    <property type="project" value="InterPro"/>
</dbReference>
<dbReference type="SUPFAM" id="SSF50494">
    <property type="entry name" value="Trypsin-like serine proteases"/>
    <property type="match status" value="1"/>
</dbReference>
<dbReference type="EMBL" id="JBAMIC010000019">
    <property type="protein sequence ID" value="KAK7094268.1"/>
    <property type="molecule type" value="Genomic_DNA"/>
</dbReference>
<evidence type="ECO:0000313" key="3">
    <source>
        <dbReference type="Proteomes" id="UP001374579"/>
    </source>
</evidence>
<dbReference type="InterPro" id="IPR009003">
    <property type="entry name" value="Peptidase_S1_PA"/>
</dbReference>
<dbReference type="Pfam" id="PF00089">
    <property type="entry name" value="Trypsin"/>
    <property type="match status" value="1"/>
</dbReference>
<dbReference type="AlphaFoldDB" id="A0AAN9AVW6"/>
<sequence>MCRSGTGNEFYAAGIVSSGAGCAKPQTPAIYTDVISFLPWINSVIRSGV</sequence>
<organism evidence="2 3">
    <name type="scientific">Littorina saxatilis</name>
    <dbReference type="NCBI Taxonomy" id="31220"/>
    <lineage>
        <taxon>Eukaryota</taxon>
        <taxon>Metazoa</taxon>
        <taxon>Spiralia</taxon>
        <taxon>Lophotrochozoa</taxon>
        <taxon>Mollusca</taxon>
        <taxon>Gastropoda</taxon>
        <taxon>Caenogastropoda</taxon>
        <taxon>Littorinimorpha</taxon>
        <taxon>Littorinoidea</taxon>
        <taxon>Littorinidae</taxon>
        <taxon>Littorina</taxon>
    </lineage>
</organism>
<dbReference type="GO" id="GO:0006508">
    <property type="term" value="P:proteolysis"/>
    <property type="evidence" value="ECO:0007669"/>
    <property type="project" value="InterPro"/>
</dbReference>
<proteinExistence type="predicted"/>
<dbReference type="Proteomes" id="UP001374579">
    <property type="component" value="Unassembled WGS sequence"/>
</dbReference>
<feature type="domain" description="Peptidase S1" evidence="1">
    <location>
        <begin position="5"/>
        <end position="41"/>
    </location>
</feature>
<dbReference type="InterPro" id="IPR043504">
    <property type="entry name" value="Peptidase_S1_PA_chymotrypsin"/>
</dbReference>
<dbReference type="Gene3D" id="2.40.10.10">
    <property type="entry name" value="Trypsin-like serine proteases"/>
    <property type="match status" value="1"/>
</dbReference>
<evidence type="ECO:0000313" key="2">
    <source>
        <dbReference type="EMBL" id="KAK7094268.1"/>
    </source>
</evidence>
<name>A0AAN9AVW6_9CAEN</name>
<gene>
    <name evidence="2" type="ORF">V1264_007912</name>
</gene>